<dbReference type="AlphaFoldDB" id="A0A841ZBA3"/>
<dbReference type="GO" id="GO:0016747">
    <property type="term" value="F:acyltransferase activity, transferring groups other than amino-acyl groups"/>
    <property type="evidence" value="ECO:0007669"/>
    <property type="project" value="InterPro"/>
</dbReference>
<protein>
    <submittedName>
        <fullName evidence="2">GNAT family N-acetyltransferase</fullName>
    </submittedName>
</protein>
<dbReference type="InterPro" id="IPR016181">
    <property type="entry name" value="Acyl_CoA_acyltransferase"/>
</dbReference>
<evidence type="ECO:0000259" key="1">
    <source>
        <dbReference type="PROSITE" id="PS51186"/>
    </source>
</evidence>
<feature type="domain" description="N-acetyltransferase" evidence="1">
    <location>
        <begin position="6"/>
        <end position="162"/>
    </location>
</feature>
<dbReference type="Pfam" id="PF00583">
    <property type="entry name" value="Acetyltransf_1"/>
    <property type="match status" value="1"/>
</dbReference>
<accession>A0A841ZBA3</accession>
<sequence length="175" mass="20309">MWQESLTTKLITDFNAKDIRENFCSFNCDNSSLSSYLYRSSYFDSLDFVNSTSVLVNGTGTIRGYFTLRQDKLKVNDLEYGALRIERFAVCKTIQLKGTGTRMMKEVETYSRATGLRFLILETLFESRDFYFKTGFSKLFDEPLSADVEHREAILILYKDLEYSGKIEEAYPDDD</sequence>
<dbReference type="Proteomes" id="UP000564536">
    <property type="component" value="Unassembled WGS sequence"/>
</dbReference>
<gene>
    <name evidence="2" type="ORF">HB943_14435</name>
</gene>
<name>A0A841ZBA3_9LIST</name>
<dbReference type="Gene3D" id="3.40.630.30">
    <property type="match status" value="1"/>
</dbReference>
<dbReference type="CDD" id="cd04301">
    <property type="entry name" value="NAT_SF"/>
    <property type="match status" value="1"/>
</dbReference>
<organism evidence="2 3">
    <name type="scientific">Listeria weihenstephanensis</name>
    <dbReference type="NCBI Taxonomy" id="1006155"/>
    <lineage>
        <taxon>Bacteria</taxon>
        <taxon>Bacillati</taxon>
        <taxon>Bacillota</taxon>
        <taxon>Bacilli</taxon>
        <taxon>Bacillales</taxon>
        <taxon>Listeriaceae</taxon>
        <taxon>Listeria</taxon>
    </lineage>
</organism>
<dbReference type="InterPro" id="IPR000182">
    <property type="entry name" value="GNAT_dom"/>
</dbReference>
<keyword evidence="2" id="KW-0808">Transferase</keyword>
<dbReference type="SUPFAM" id="SSF55729">
    <property type="entry name" value="Acyl-CoA N-acyltransferases (Nat)"/>
    <property type="match status" value="1"/>
</dbReference>
<comment type="caution">
    <text evidence="2">The sequence shown here is derived from an EMBL/GenBank/DDBJ whole genome shotgun (WGS) entry which is preliminary data.</text>
</comment>
<proteinExistence type="predicted"/>
<dbReference type="RefSeq" id="WP_185427212.1">
    <property type="nucleotide sequence ID" value="NZ_JAARRL010000030.1"/>
</dbReference>
<evidence type="ECO:0000313" key="3">
    <source>
        <dbReference type="Proteomes" id="UP000564536"/>
    </source>
</evidence>
<evidence type="ECO:0000313" key="2">
    <source>
        <dbReference type="EMBL" id="MBC1501796.1"/>
    </source>
</evidence>
<reference evidence="2 3" key="1">
    <citation type="submission" date="2020-03" db="EMBL/GenBank/DDBJ databases">
        <title>Soil Listeria distribution.</title>
        <authorList>
            <person name="Liao J."/>
            <person name="Wiedmann M."/>
        </authorList>
    </citation>
    <scope>NUCLEOTIDE SEQUENCE [LARGE SCALE GENOMIC DNA]</scope>
    <source>
        <strain evidence="2 3">FSL L7-1523</strain>
    </source>
</reference>
<dbReference type="EMBL" id="JAARRL010000030">
    <property type="protein sequence ID" value="MBC1501796.1"/>
    <property type="molecule type" value="Genomic_DNA"/>
</dbReference>
<dbReference type="PROSITE" id="PS51186">
    <property type="entry name" value="GNAT"/>
    <property type="match status" value="1"/>
</dbReference>